<evidence type="ECO:0000256" key="8">
    <source>
        <dbReference type="ARBA" id="ARBA00023315"/>
    </source>
</evidence>
<keyword evidence="6 10" id="KW-0068">Autocatalytic cleavage</keyword>
<dbReference type="FunFam" id="3.10.20.340:FF:000001">
    <property type="entry name" value="Arginine biosynthesis bifunctional protein ArgJ, chloroplastic"/>
    <property type="match status" value="1"/>
</dbReference>
<dbReference type="PANTHER" id="PTHR23100">
    <property type="entry name" value="ARGININE BIOSYNTHESIS BIFUNCTIONAL PROTEIN ARGJ"/>
    <property type="match status" value="1"/>
</dbReference>
<keyword evidence="3 10" id="KW-0055">Arginine biosynthesis</keyword>
<evidence type="ECO:0000256" key="6">
    <source>
        <dbReference type="ARBA" id="ARBA00022813"/>
    </source>
</evidence>
<dbReference type="Proteomes" id="UP000006443">
    <property type="component" value="Unassembled WGS sequence"/>
</dbReference>
<comment type="pathway">
    <text evidence="10">Amino-acid biosynthesis; L-arginine biosynthesis; L-ornithine and N-acetyl-L-glutamate from L-glutamate and N(2)-acetyl-L-ornithine (cyclic): step 1/1.</text>
</comment>
<dbReference type="EMBL" id="ACJM01000008">
    <property type="protein sequence ID" value="EEG77380.1"/>
    <property type="molecule type" value="Genomic_DNA"/>
</dbReference>
<dbReference type="InterPro" id="IPR002813">
    <property type="entry name" value="Arg_biosynth_ArgJ"/>
</dbReference>
<feature type="binding site" evidence="10">
    <location>
        <position position="396"/>
    </location>
    <ligand>
        <name>substrate</name>
    </ligand>
</feature>
<dbReference type="RefSeq" id="WP_008516777.1">
    <property type="nucleotide sequence ID" value="NZ_ACJM01000008.1"/>
</dbReference>
<evidence type="ECO:0000256" key="9">
    <source>
        <dbReference type="ARBA" id="ARBA00049439"/>
    </source>
</evidence>
<feature type="site" description="Cleavage; by autolysis" evidence="10">
    <location>
        <begin position="187"/>
        <end position="188"/>
    </location>
</feature>
<comment type="catalytic activity">
    <reaction evidence="9 10">
        <text>N(2)-acetyl-L-ornithine + L-glutamate = N-acetyl-L-glutamate + L-ornithine</text>
        <dbReference type="Rhea" id="RHEA:15349"/>
        <dbReference type="ChEBI" id="CHEBI:29985"/>
        <dbReference type="ChEBI" id="CHEBI:44337"/>
        <dbReference type="ChEBI" id="CHEBI:46911"/>
        <dbReference type="ChEBI" id="CHEBI:57805"/>
        <dbReference type="EC" id="2.3.1.35"/>
    </reaction>
</comment>
<feature type="binding site" evidence="10">
    <location>
        <position position="177"/>
    </location>
    <ligand>
        <name>substrate</name>
    </ligand>
</feature>
<dbReference type="OrthoDB" id="9804242at2"/>
<dbReference type="STRING" id="555088.DealDRAFT_1837"/>
<dbReference type="SUPFAM" id="SSF56266">
    <property type="entry name" value="DmpA/ArgJ-like"/>
    <property type="match status" value="1"/>
</dbReference>
<dbReference type="NCBIfam" id="NF003802">
    <property type="entry name" value="PRK05388.1"/>
    <property type="match status" value="1"/>
</dbReference>
<feature type="active site" description="Nucleophile" evidence="10">
    <location>
        <position position="188"/>
    </location>
</feature>
<dbReference type="Gene3D" id="3.60.70.12">
    <property type="entry name" value="L-amino peptidase D-ALA esterase/amidase"/>
    <property type="match status" value="1"/>
</dbReference>
<evidence type="ECO:0000313" key="12">
    <source>
        <dbReference type="Proteomes" id="UP000006443"/>
    </source>
</evidence>
<feature type="site" description="Involved in the stabilization of negative charge on the oxyanion by the formation of the oxyanion hole" evidence="10">
    <location>
        <position position="114"/>
    </location>
</feature>
<feature type="binding site" evidence="10">
    <location>
        <position position="188"/>
    </location>
    <ligand>
        <name>substrate</name>
    </ligand>
</feature>
<dbReference type="HAMAP" id="MF_01106">
    <property type="entry name" value="ArgJ"/>
    <property type="match status" value="1"/>
</dbReference>
<evidence type="ECO:0000256" key="10">
    <source>
        <dbReference type="HAMAP-Rule" id="MF_01106"/>
    </source>
</evidence>
<dbReference type="PANTHER" id="PTHR23100:SF0">
    <property type="entry name" value="ARGININE BIOSYNTHESIS BIFUNCTIONAL PROTEIN ARGJ, MITOCHONDRIAL"/>
    <property type="match status" value="1"/>
</dbReference>
<dbReference type="Pfam" id="PF01960">
    <property type="entry name" value="ArgJ"/>
    <property type="match status" value="1"/>
</dbReference>
<feature type="binding site" evidence="10">
    <location>
        <position position="401"/>
    </location>
    <ligand>
        <name>substrate</name>
    </ligand>
</feature>
<evidence type="ECO:0000256" key="5">
    <source>
        <dbReference type="ARBA" id="ARBA00022679"/>
    </source>
</evidence>
<organism evidence="11 12">
    <name type="scientific">Dethiobacter alkaliphilus AHT 1</name>
    <dbReference type="NCBI Taxonomy" id="555088"/>
    <lineage>
        <taxon>Bacteria</taxon>
        <taxon>Bacillati</taxon>
        <taxon>Bacillota</taxon>
        <taxon>Dethiobacteria</taxon>
        <taxon>Dethiobacterales</taxon>
        <taxon>Dethiobacteraceae</taxon>
        <taxon>Dethiobacter</taxon>
    </lineage>
</organism>
<feature type="chain" id="PRO_5023563068" description="Arginine biosynthesis bifunctional protein ArgJ alpha chain" evidence="10">
    <location>
        <begin position="1"/>
        <end position="187"/>
    </location>
</feature>
<evidence type="ECO:0000256" key="7">
    <source>
        <dbReference type="ARBA" id="ARBA00023268"/>
    </source>
</evidence>
<comment type="subcellular location">
    <subcellularLocation>
        <location evidence="10">Cytoplasm</location>
    </subcellularLocation>
</comment>
<dbReference type="MEROPS" id="T05.002"/>
<keyword evidence="10" id="KW-0963">Cytoplasm</keyword>
<dbReference type="GO" id="GO:0004358">
    <property type="term" value="F:L-glutamate N-acetyltransferase activity, acting on acetyl-L-ornithine as donor"/>
    <property type="evidence" value="ECO:0007669"/>
    <property type="project" value="UniProtKB-UniRule"/>
</dbReference>
<proteinExistence type="inferred from homology"/>
<dbReference type="AlphaFoldDB" id="C0GH78"/>
<comment type="pathway">
    <text evidence="10">Amino-acid biosynthesis; L-arginine biosynthesis; N(2)-acetyl-L-ornithine from L-glutamate: step 1/4.</text>
</comment>
<sequence length="401" mass="43190">MVFNKVEGNVTAARGFSAAGIHCGIKKNKKDLALIYSEVPAKAAGTFTKNRFQAAPVIVSRENLQNGKARAVICNSGNANACSGEQGLQDARRMAALTAEMLSIDPGEVVVSSTGVIGQYLPMEIVDAGIRQVTKSLSPQGGPDAAEAIMTTDLISKEVAYEVQIGGETVTVGGIAKGSGMIHPNMATMLAFITTDCAISTELLQKALKYTVDRSYNLITVDGDTSTNDMAVMLANGLAGNAEITSENQDYQRFVEVLQRVNTELSQKIVRDGEGATKFLEVRIEHAASFLDGKTLAMGILDSNLVKTAFFGEDANWGRIVSAMGQTDVEFYPERVNIWLGDLQVTKDGQGLHFDEDHAKEILKHKDITIRVDLGMGEETVTAWGSDLSYEYVTINASYRS</sequence>
<dbReference type="GO" id="GO:0004042">
    <property type="term" value="F:L-glutamate N-acetyltransferase activity"/>
    <property type="evidence" value="ECO:0007669"/>
    <property type="project" value="UniProtKB-UniRule"/>
</dbReference>
<gene>
    <name evidence="10" type="primary">argJ</name>
    <name evidence="11" type="ORF">DealDRAFT_1837</name>
</gene>
<comment type="subunit">
    <text evidence="2 10">Heterotetramer of two alpha and two beta chains.</text>
</comment>
<feature type="binding site" evidence="10">
    <location>
        <position position="151"/>
    </location>
    <ligand>
        <name>substrate</name>
    </ligand>
</feature>
<evidence type="ECO:0000256" key="1">
    <source>
        <dbReference type="ARBA" id="ARBA00006774"/>
    </source>
</evidence>
<dbReference type="InterPro" id="IPR042195">
    <property type="entry name" value="ArgJ_beta_C"/>
</dbReference>
<feature type="binding site" evidence="10">
    <location>
        <position position="274"/>
    </location>
    <ligand>
        <name>substrate</name>
    </ligand>
</feature>
<dbReference type="EC" id="2.3.1.1" evidence="10"/>
<dbReference type="Gene3D" id="3.10.20.340">
    <property type="entry name" value="ArgJ beta chain, C-terminal domain"/>
    <property type="match status" value="1"/>
</dbReference>
<keyword evidence="8 10" id="KW-0012">Acyltransferase</keyword>
<dbReference type="FunFam" id="3.60.70.12:FF:000001">
    <property type="entry name" value="Arginine biosynthesis bifunctional protein ArgJ, chloroplastic"/>
    <property type="match status" value="1"/>
</dbReference>
<dbReference type="GO" id="GO:0005737">
    <property type="term" value="C:cytoplasm"/>
    <property type="evidence" value="ECO:0007669"/>
    <property type="project" value="UniProtKB-SubCell"/>
</dbReference>
<evidence type="ECO:0000256" key="3">
    <source>
        <dbReference type="ARBA" id="ARBA00022571"/>
    </source>
</evidence>
<protein>
    <recommendedName>
        <fullName evidence="10">Arginine biosynthesis bifunctional protein ArgJ</fullName>
    </recommendedName>
    <domain>
        <recommendedName>
            <fullName evidence="10">Glutamate N-acetyltransferase</fullName>
            <ecNumber evidence="10">2.3.1.35</ecNumber>
        </recommendedName>
        <alternativeName>
            <fullName evidence="10">Ornithine acetyltransferase</fullName>
            <shortName evidence="10">OATase</shortName>
        </alternativeName>
        <alternativeName>
            <fullName evidence="10">Ornithine transacetylase</fullName>
        </alternativeName>
    </domain>
    <domain>
        <recommendedName>
            <fullName evidence="10">Amino-acid acetyltransferase</fullName>
            <ecNumber evidence="10">2.3.1.1</ecNumber>
        </recommendedName>
        <alternativeName>
            <fullName evidence="10">N-acetylglutamate synthase</fullName>
            <shortName evidence="10">AGSase</shortName>
        </alternativeName>
    </domain>
    <component>
        <recommendedName>
            <fullName evidence="10">Arginine biosynthesis bifunctional protein ArgJ alpha chain</fullName>
        </recommendedName>
    </component>
    <component>
        <recommendedName>
            <fullName evidence="10">Arginine biosynthesis bifunctional protein ArgJ beta chain</fullName>
        </recommendedName>
    </component>
</protein>
<evidence type="ECO:0000256" key="4">
    <source>
        <dbReference type="ARBA" id="ARBA00022605"/>
    </source>
</evidence>
<comment type="similarity">
    <text evidence="1 10">Belongs to the ArgJ family.</text>
</comment>
<keyword evidence="5 10" id="KW-0808">Transferase</keyword>
<comment type="caution">
    <text evidence="11">The sequence shown here is derived from an EMBL/GenBank/DDBJ whole genome shotgun (WGS) entry which is preliminary data.</text>
</comment>
<feature type="chain" id="PRO_5023563067" description="Arginine biosynthesis bifunctional protein ArgJ beta chain" evidence="10">
    <location>
        <begin position="188"/>
        <end position="401"/>
    </location>
</feature>
<comment type="catalytic activity">
    <reaction evidence="10">
        <text>L-glutamate + acetyl-CoA = N-acetyl-L-glutamate + CoA + H(+)</text>
        <dbReference type="Rhea" id="RHEA:24292"/>
        <dbReference type="ChEBI" id="CHEBI:15378"/>
        <dbReference type="ChEBI" id="CHEBI:29985"/>
        <dbReference type="ChEBI" id="CHEBI:44337"/>
        <dbReference type="ChEBI" id="CHEBI:57287"/>
        <dbReference type="ChEBI" id="CHEBI:57288"/>
        <dbReference type="EC" id="2.3.1.1"/>
    </reaction>
</comment>
<dbReference type="eggNOG" id="COG1364">
    <property type="taxonomic scope" value="Bacteria"/>
</dbReference>
<evidence type="ECO:0000313" key="11">
    <source>
        <dbReference type="EMBL" id="EEG77380.1"/>
    </source>
</evidence>
<reference evidence="11 12" key="1">
    <citation type="submission" date="2009-02" db="EMBL/GenBank/DDBJ databases">
        <title>Sequencing of the draft genome and assembly of Dethiobacter alkaliphilus AHT 1.</title>
        <authorList>
            <consortium name="US DOE Joint Genome Institute (JGI-PGF)"/>
            <person name="Lucas S."/>
            <person name="Copeland A."/>
            <person name="Lapidus A."/>
            <person name="Glavina del Rio T."/>
            <person name="Dalin E."/>
            <person name="Tice H."/>
            <person name="Bruce D."/>
            <person name="Goodwin L."/>
            <person name="Pitluck S."/>
            <person name="Larimer F."/>
            <person name="Land M.L."/>
            <person name="Hauser L."/>
            <person name="Muyzer G."/>
        </authorList>
    </citation>
    <scope>NUCLEOTIDE SEQUENCE [LARGE SCALE GENOMIC DNA]</scope>
    <source>
        <strain evidence="11 12">AHT 1</strain>
    </source>
</reference>
<keyword evidence="7 10" id="KW-0511">Multifunctional enzyme</keyword>
<evidence type="ECO:0000256" key="2">
    <source>
        <dbReference type="ARBA" id="ARBA00011475"/>
    </source>
</evidence>
<dbReference type="EC" id="2.3.1.35" evidence="10"/>
<comment type="function">
    <text evidence="10">Catalyzes two activities which are involved in the cyclic version of arginine biosynthesis: the synthesis of N-acetylglutamate from glutamate and acetyl-CoA as the acetyl donor, and of ornithine by transacetylation between N(2)-acetylornithine and glutamate.</text>
</comment>
<dbReference type="GO" id="GO:0006526">
    <property type="term" value="P:L-arginine biosynthetic process"/>
    <property type="evidence" value="ECO:0007669"/>
    <property type="project" value="UniProtKB-UniRule"/>
</dbReference>
<dbReference type="CDD" id="cd02152">
    <property type="entry name" value="OAT"/>
    <property type="match status" value="1"/>
</dbReference>
<keyword evidence="4 10" id="KW-0028">Amino-acid biosynthesis</keyword>
<feature type="site" description="Involved in the stabilization of negative charge on the oxyanion by the formation of the oxyanion hole" evidence="10">
    <location>
        <position position="115"/>
    </location>
</feature>
<dbReference type="GO" id="GO:0006592">
    <property type="term" value="P:ornithine biosynthetic process"/>
    <property type="evidence" value="ECO:0007669"/>
    <property type="project" value="TreeGrafter"/>
</dbReference>
<name>C0GH78_DETAL</name>
<keyword evidence="12" id="KW-1185">Reference proteome</keyword>
<dbReference type="NCBIfam" id="TIGR00120">
    <property type="entry name" value="ArgJ"/>
    <property type="match status" value="1"/>
</dbReference>
<dbReference type="InterPro" id="IPR016117">
    <property type="entry name" value="ArgJ-like_dom_sf"/>
</dbReference>
<dbReference type="UniPathway" id="UPA00068">
    <property type="reaction ID" value="UER00106"/>
</dbReference>
<accession>C0GH78</accession>